<dbReference type="SUPFAM" id="SSF52833">
    <property type="entry name" value="Thioredoxin-like"/>
    <property type="match status" value="1"/>
</dbReference>
<evidence type="ECO:0000313" key="2">
    <source>
        <dbReference type="Ensembl" id="ENSPLAP00000014831.1"/>
    </source>
</evidence>
<evidence type="ECO:0008006" key="4">
    <source>
        <dbReference type="Google" id="ProtNLM"/>
    </source>
</evidence>
<proteinExistence type="predicted"/>
<reference evidence="2" key="2">
    <citation type="submission" date="2025-09" db="UniProtKB">
        <authorList>
            <consortium name="Ensembl"/>
        </authorList>
    </citation>
    <scope>IDENTIFICATION</scope>
</reference>
<dbReference type="PANTHER" id="PTHR15124">
    <property type="entry name" value="SELENOPROTEIN W"/>
    <property type="match status" value="1"/>
</dbReference>
<dbReference type="GO" id="GO:0051491">
    <property type="term" value="P:positive regulation of filopodium assembly"/>
    <property type="evidence" value="ECO:0007669"/>
    <property type="project" value="TreeGrafter"/>
</dbReference>
<keyword evidence="1" id="KW-0676">Redox-active center</keyword>
<sequence length="88" mass="9711">MGAKIKVEYWLAQSIQGKFPDAEVTGFVGRRGSFEVEINEQLVFSKLESGGFPSEDDVIHAAYDGKPVQKITKKHATCVISIYDTCLS</sequence>
<dbReference type="Ensembl" id="ENSPLAT00000023282.1">
    <property type="protein sequence ID" value="ENSPLAP00000014831.1"/>
    <property type="gene ID" value="ENSPLAG00000018629.1"/>
</dbReference>
<dbReference type="GO" id="GO:0005829">
    <property type="term" value="C:cytosol"/>
    <property type="evidence" value="ECO:0007669"/>
    <property type="project" value="TreeGrafter"/>
</dbReference>
<name>A0A3B3UQ32_9TELE</name>
<dbReference type="AlphaFoldDB" id="A0A3B3UQ32"/>
<accession>A0A3B3UQ32</accession>
<protein>
    <recommendedName>
        <fullName evidence="4">Selenoprotein W, 2b</fullName>
    </recommendedName>
</protein>
<dbReference type="InterPro" id="IPR036249">
    <property type="entry name" value="Thioredoxin-like_sf"/>
</dbReference>
<dbReference type="STRING" id="48699.ENSPLAP00000014831"/>
<dbReference type="Proteomes" id="UP000261500">
    <property type="component" value="Unplaced"/>
</dbReference>
<dbReference type="InterPro" id="IPR051441">
    <property type="entry name" value="SelW_related"/>
</dbReference>
<dbReference type="Gene3D" id="3.40.30.10">
    <property type="entry name" value="Glutaredoxin"/>
    <property type="match status" value="1"/>
</dbReference>
<dbReference type="Pfam" id="PF10262">
    <property type="entry name" value="Rdx"/>
    <property type="match status" value="1"/>
</dbReference>
<evidence type="ECO:0000256" key="1">
    <source>
        <dbReference type="ARBA" id="ARBA00023284"/>
    </source>
</evidence>
<dbReference type="GO" id="GO:0043066">
    <property type="term" value="P:negative regulation of apoptotic process"/>
    <property type="evidence" value="ECO:0007669"/>
    <property type="project" value="TreeGrafter"/>
</dbReference>
<dbReference type="InterPro" id="IPR011893">
    <property type="entry name" value="Selenoprotein_Rdx-typ"/>
</dbReference>
<dbReference type="GeneTree" id="ENSGT00940000177451"/>
<evidence type="ECO:0000313" key="3">
    <source>
        <dbReference type="Proteomes" id="UP000261500"/>
    </source>
</evidence>
<reference evidence="2" key="1">
    <citation type="submission" date="2025-08" db="UniProtKB">
        <authorList>
            <consortium name="Ensembl"/>
        </authorList>
    </citation>
    <scope>IDENTIFICATION</scope>
</reference>
<dbReference type="NCBIfam" id="TIGR02174">
    <property type="entry name" value="CXXU_selWTH"/>
    <property type="match status" value="1"/>
</dbReference>
<organism evidence="2 3">
    <name type="scientific">Poecilia latipinna</name>
    <name type="common">sailfin molly</name>
    <dbReference type="NCBI Taxonomy" id="48699"/>
    <lineage>
        <taxon>Eukaryota</taxon>
        <taxon>Metazoa</taxon>
        <taxon>Chordata</taxon>
        <taxon>Craniata</taxon>
        <taxon>Vertebrata</taxon>
        <taxon>Euteleostomi</taxon>
        <taxon>Actinopterygii</taxon>
        <taxon>Neopterygii</taxon>
        <taxon>Teleostei</taxon>
        <taxon>Neoteleostei</taxon>
        <taxon>Acanthomorphata</taxon>
        <taxon>Ovalentaria</taxon>
        <taxon>Atherinomorphae</taxon>
        <taxon>Cyprinodontiformes</taxon>
        <taxon>Poeciliidae</taxon>
        <taxon>Poeciliinae</taxon>
        <taxon>Poecilia</taxon>
    </lineage>
</organism>
<dbReference type="PANTHER" id="PTHR15124:SF27">
    <property type="entry name" value="MIGRATION AND INVASION ENHANCER 1"/>
    <property type="match status" value="1"/>
</dbReference>
<keyword evidence="3" id="KW-1185">Reference proteome</keyword>